<dbReference type="SUPFAM" id="SSF51649">
    <property type="entry name" value="RuBisCo, C-terminal domain"/>
    <property type="match status" value="1"/>
</dbReference>
<evidence type="ECO:0000259" key="6">
    <source>
        <dbReference type="Pfam" id="PF02788"/>
    </source>
</evidence>
<sequence>MIRVTYRIETPGDPRAMADKIAADQSTGTFTDLPAETDALRARHAARVEAVTILDPQPTPSLPEAGGPAGPVQRAEAVIAYPLDSIGTDIAALMTVTLGGVFAARGLTGIRILDLHLPPEFACHPGPQFGIEGSRRLTGVAEGPIIASIIKPSLGLTPDETAEVVRTLCDAGVDFIKDDEKMMNPAYAPLAARVEAIMPVIHDHEQRTGKRVMYAFGISAADPDVMMRNHDHVLAHGGTAAVVNINSIGPGGMAFLRKRSALCLHAHRNGWDLLTRHPGFGFDFRPYQKIWRLLGVDQFQINGIAAKYWEGDDSFVQSFADVTTPIFSEADRALPVVCSGQWGGQAFETWRRTGQTLDLMYLGGGGIHGHPGGPAAGVRAIRAAWAAASGGLSPDQAVARDADLRAAFGKWGEERRV</sequence>
<evidence type="ECO:0000256" key="4">
    <source>
        <dbReference type="RuleBase" id="RU003834"/>
    </source>
</evidence>
<dbReference type="GO" id="GO:0015977">
    <property type="term" value="P:carbon fixation"/>
    <property type="evidence" value="ECO:0007669"/>
    <property type="project" value="InterPro"/>
</dbReference>
<dbReference type="InterPro" id="IPR020878">
    <property type="entry name" value="RuBisCo_large_chain_AS"/>
</dbReference>
<keyword evidence="3" id="KW-0460">Magnesium</keyword>
<dbReference type="NCBIfam" id="NF042437">
    <property type="entry name" value="OxoIsoapPDcar_OiaX"/>
    <property type="match status" value="1"/>
</dbReference>
<evidence type="ECO:0000259" key="5">
    <source>
        <dbReference type="Pfam" id="PF00016"/>
    </source>
</evidence>
<accession>A0A4U0R8H0</accession>
<dbReference type="InterPro" id="IPR000685">
    <property type="entry name" value="RuBisCO_lsu_C"/>
</dbReference>
<dbReference type="Pfam" id="PF00016">
    <property type="entry name" value="RuBisCO_large"/>
    <property type="match status" value="1"/>
</dbReference>
<dbReference type="SFLD" id="SFLDS00014">
    <property type="entry name" value="RuBisCO"/>
    <property type="match status" value="1"/>
</dbReference>
<dbReference type="GO" id="GO:0016984">
    <property type="term" value="F:ribulose-bisphosphate carboxylase activity"/>
    <property type="evidence" value="ECO:0007669"/>
    <property type="project" value="InterPro"/>
</dbReference>
<dbReference type="AlphaFoldDB" id="A0A4U0R8H0"/>
<feature type="domain" description="Ribulose bisphosphate carboxylase large subunit C-terminal" evidence="5">
    <location>
        <begin position="131"/>
        <end position="411"/>
    </location>
</feature>
<feature type="domain" description="Ribulose bisphosphate carboxylase large subunit ferrodoxin-like N-terminal" evidence="6">
    <location>
        <begin position="12"/>
        <end position="121"/>
    </location>
</feature>
<keyword evidence="8" id="KW-1185">Reference proteome</keyword>
<dbReference type="SUPFAM" id="SSF54966">
    <property type="entry name" value="RuBisCO, large subunit, small (N-terminal) domain"/>
    <property type="match status" value="1"/>
</dbReference>
<reference evidence="7 8" key="1">
    <citation type="submission" date="2019-04" db="EMBL/GenBank/DDBJ databases">
        <authorList>
            <person name="Li J."/>
        </authorList>
    </citation>
    <scope>NUCLEOTIDE SEQUENCE [LARGE SCALE GENOMIC DNA]</scope>
    <source>
        <strain evidence="7 8">KCTC 42687</strain>
    </source>
</reference>
<evidence type="ECO:0000313" key="7">
    <source>
        <dbReference type="EMBL" id="TJZ91315.1"/>
    </source>
</evidence>
<dbReference type="InterPro" id="IPR017443">
    <property type="entry name" value="RuBisCO_lsu_fd_N"/>
</dbReference>
<dbReference type="InterPro" id="IPR036376">
    <property type="entry name" value="RuBisCO_lsu_C_sf"/>
</dbReference>
<dbReference type="InterPro" id="IPR036422">
    <property type="entry name" value="RuBisCO_lsu_N_sf"/>
</dbReference>
<dbReference type="GO" id="GO:0000287">
    <property type="term" value="F:magnesium ion binding"/>
    <property type="evidence" value="ECO:0007669"/>
    <property type="project" value="InterPro"/>
</dbReference>
<gene>
    <name evidence="7" type="ORF">FA743_12020</name>
</gene>
<organism evidence="7 8">
    <name type="scientific">Paracoccus gahaiensis</name>
    <dbReference type="NCBI Taxonomy" id="1706839"/>
    <lineage>
        <taxon>Bacteria</taxon>
        <taxon>Pseudomonadati</taxon>
        <taxon>Pseudomonadota</taxon>
        <taxon>Alphaproteobacteria</taxon>
        <taxon>Rhodobacterales</taxon>
        <taxon>Paracoccaceae</taxon>
        <taxon>Paracoccus</taxon>
    </lineage>
</organism>
<dbReference type="InterPro" id="IPR033966">
    <property type="entry name" value="RuBisCO"/>
</dbReference>
<dbReference type="PANTHER" id="PTHR42704:SF17">
    <property type="entry name" value="RIBULOSE BISPHOSPHATE CARBOXYLASE LARGE CHAIN"/>
    <property type="match status" value="1"/>
</dbReference>
<evidence type="ECO:0000256" key="2">
    <source>
        <dbReference type="ARBA" id="ARBA00022723"/>
    </source>
</evidence>
<dbReference type="EMBL" id="SUNI01000011">
    <property type="protein sequence ID" value="TJZ91315.1"/>
    <property type="molecule type" value="Genomic_DNA"/>
</dbReference>
<name>A0A4U0R8H0_9RHOB</name>
<proteinExistence type="inferred from homology"/>
<comment type="caution">
    <text evidence="7">The sequence shown here is derived from an EMBL/GenBank/DDBJ whole genome shotgun (WGS) entry which is preliminary data.</text>
</comment>
<dbReference type="Gene3D" id="3.30.70.150">
    <property type="entry name" value="RuBisCO large subunit, N-terminal domain"/>
    <property type="match status" value="1"/>
</dbReference>
<evidence type="ECO:0000256" key="1">
    <source>
        <dbReference type="ARBA" id="ARBA00001946"/>
    </source>
</evidence>
<keyword evidence="2" id="KW-0479">Metal-binding</keyword>
<evidence type="ECO:0000256" key="3">
    <source>
        <dbReference type="ARBA" id="ARBA00022842"/>
    </source>
</evidence>
<comment type="cofactor">
    <cofactor evidence="1">
        <name>Mg(2+)</name>
        <dbReference type="ChEBI" id="CHEBI:18420"/>
    </cofactor>
</comment>
<dbReference type="PROSITE" id="PS00157">
    <property type="entry name" value="RUBISCO_LARGE"/>
    <property type="match status" value="1"/>
</dbReference>
<protein>
    <submittedName>
        <fullName evidence="7">Ribulose 1,5-bisphosphate carboxylase</fullName>
    </submittedName>
</protein>
<dbReference type="PANTHER" id="PTHR42704">
    <property type="entry name" value="RIBULOSE BISPHOSPHATE CARBOXYLASE"/>
    <property type="match status" value="1"/>
</dbReference>
<dbReference type="SFLD" id="SFLDG00301">
    <property type="entry name" value="RuBisCO-like_proteins"/>
    <property type="match status" value="1"/>
</dbReference>
<dbReference type="Proteomes" id="UP000309747">
    <property type="component" value="Unassembled WGS sequence"/>
</dbReference>
<dbReference type="Pfam" id="PF02788">
    <property type="entry name" value="RuBisCO_large_N"/>
    <property type="match status" value="1"/>
</dbReference>
<evidence type="ECO:0000313" key="8">
    <source>
        <dbReference type="Proteomes" id="UP000309747"/>
    </source>
</evidence>
<comment type="similarity">
    <text evidence="4">Belongs to the RuBisCO large chain family.</text>
</comment>
<dbReference type="InterPro" id="IPR050030">
    <property type="entry name" value="OiaX"/>
</dbReference>
<dbReference type="Gene3D" id="3.20.20.110">
    <property type="entry name" value="Ribulose bisphosphate carboxylase, large subunit, C-terminal domain"/>
    <property type="match status" value="1"/>
</dbReference>
<dbReference type="OrthoDB" id="9764279at2"/>